<dbReference type="Proteomes" id="UP000075288">
    <property type="component" value="Unassembled WGS sequence"/>
</dbReference>
<keyword evidence="1" id="KW-1133">Transmembrane helix</keyword>
<accession>A0A150JU96</accession>
<keyword evidence="1" id="KW-0472">Membrane</keyword>
<proteinExistence type="predicted"/>
<evidence type="ECO:0000313" key="2">
    <source>
        <dbReference type="EMBL" id="KYC58876.1"/>
    </source>
</evidence>
<sequence length="65" mass="7310">MMRPLFSGIVNCLLGALFTYFAIQQVQVGGWGFFSYLLLLIATLDLGSGIRLIFLHFKLKNSVKK</sequence>
<evidence type="ECO:0000313" key="3">
    <source>
        <dbReference type="EMBL" id="KYC61983.1"/>
    </source>
</evidence>
<dbReference type="PATRIC" id="fig|1398.23.peg.2522"/>
<evidence type="ECO:0000313" key="6">
    <source>
        <dbReference type="Proteomes" id="UP000075304"/>
    </source>
</evidence>
<dbReference type="RefSeq" id="WP_013860661.1">
    <property type="nucleotide sequence ID" value="NZ_CABJCT010000014.1"/>
</dbReference>
<organism evidence="3 6">
    <name type="scientific">Heyndrickxia coagulans</name>
    <name type="common">Weizmannia coagulans</name>
    <dbReference type="NCBI Taxonomy" id="1398"/>
    <lineage>
        <taxon>Bacteria</taxon>
        <taxon>Bacillati</taxon>
        <taxon>Bacillota</taxon>
        <taxon>Bacilli</taxon>
        <taxon>Bacillales</taxon>
        <taxon>Bacillaceae</taxon>
        <taxon>Heyndrickxia</taxon>
    </lineage>
</organism>
<dbReference type="Proteomes" id="UP000075304">
    <property type="component" value="Unassembled WGS sequence"/>
</dbReference>
<dbReference type="Pfam" id="PF14146">
    <property type="entry name" value="DUF4305"/>
    <property type="match status" value="1"/>
</dbReference>
<evidence type="ECO:0000313" key="5">
    <source>
        <dbReference type="Proteomes" id="UP000075288"/>
    </source>
</evidence>
<evidence type="ECO:0000256" key="1">
    <source>
        <dbReference type="SAM" id="Phobius"/>
    </source>
</evidence>
<dbReference type="EMBL" id="LQYI01000135">
    <property type="protein sequence ID" value="KYC61983.1"/>
    <property type="molecule type" value="Genomic_DNA"/>
</dbReference>
<dbReference type="AlphaFoldDB" id="A0A150JU96"/>
<dbReference type="EMBL" id="JASUZX010000002">
    <property type="protein sequence ID" value="MDL5041778.1"/>
    <property type="molecule type" value="Genomic_DNA"/>
</dbReference>
<evidence type="ECO:0000313" key="4">
    <source>
        <dbReference type="EMBL" id="MDL5041778.1"/>
    </source>
</evidence>
<feature type="transmembrane region" description="Helical" evidence="1">
    <location>
        <begin position="5"/>
        <end position="23"/>
    </location>
</feature>
<dbReference type="InterPro" id="IPR025426">
    <property type="entry name" value="DUF4305"/>
</dbReference>
<name>A0A150JU96_HEYCO</name>
<keyword evidence="1" id="KW-0812">Transmembrane</keyword>
<dbReference type="OMA" id="FTYFAIQ"/>
<feature type="transmembrane region" description="Helical" evidence="1">
    <location>
        <begin position="35"/>
        <end position="57"/>
    </location>
</feature>
<reference evidence="4" key="2">
    <citation type="submission" date="2023-06" db="EMBL/GenBank/DDBJ databases">
        <title>Probiogenomic evaluation and L lactic producing Weizmannia coaggulans BKMTCR2-2 from tree bark.</title>
        <authorList>
            <person name="Mahittikon J."/>
            <person name="Tanasupawat S."/>
        </authorList>
    </citation>
    <scope>NUCLEOTIDE SEQUENCE</scope>
    <source>
        <strain evidence="4">BKMTCR2-2</strain>
    </source>
</reference>
<dbReference type="EMBL" id="LQYG01000117">
    <property type="protein sequence ID" value="KYC58876.1"/>
    <property type="molecule type" value="Genomic_DNA"/>
</dbReference>
<dbReference type="Proteomes" id="UP001223084">
    <property type="component" value="Unassembled WGS sequence"/>
</dbReference>
<gene>
    <name evidence="2" type="ORF">B4098_1527</name>
    <name evidence="3" type="ORF">B4099_1739</name>
    <name evidence="4" type="ORF">QN341_12145</name>
</gene>
<comment type="caution">
    <text evidence="3">The sequence shown here is derived from an EMBL/GenBank/DDBJ whole genome shotgun (WGS) entry which is preliminary data.</text>
</comment>
<protein>
    <submittedName>
        <fullName evidence="4">DUF4305 domain-containing protein</fullName>
    </submittedName>
</protein>
<reference evidence="5 6" key="1">
    <citation type="submission" date="2016-01" db="EMBL/GenBank/DDBJ databases">
        <title>Genome Sequences of Twelve Sporeforming Bacillus Species Isolated from Foods.</title>
        <authorList>
            <person name="Berendsen E.M."/>
            <person name="Wells-Bennik M.H."/>
            <person name="Krawcyk A.O."/>
            <person name="De Jong A."/>
            <person name="Holsappel S."/>
            <person name="Eijlander R.T."/>
            <person name="Kuipers O.P."/>
        </authorList>
    </citation>
    <scope>NUCLEOTIDE SEQUENCE [LARGE SCALE GENOMIC DNA]</scope>
    <source>
        <strain evidence="2 5">B4098</strain>
        <strain evidence="3 6">B4099</strain>
    </source>
</reference>